<dbReference type="InterPro" id="IPR032783">
    <property type="entry name" value="AraC_lig"/>
</dbReference>
<organism evidence="5">
    <name type="scientific">Streptomyces sp. Y1</name>
    <dbReference type="NCBI Taxonomy" id="3238634"/>
    <lineage>
        <taxon>Bacteria</taxon>
        <taxon>Bacillati</taxon>
        <taxon>Actinomycetota</taxon>
        <taxon>Actinomycetes</taxon>
        <taxon>Kitasatosporales</taxon>
        <taxon>Streptomycetaceae</taxon>
        <taxon>Streptomyces</taxon>
    </lineage>
</organism>
<keyword evidence="3" id="KW-0804">Transcription</keyword>
<evidence type="ECO:0000313" key="5">
    <source>
        <dbReference type="EMBL" id="XDQ83671.1"/>
    </source>
</evidence>
<name>A0AB39TWV7_9ACTN</name>
<dbReference type="SUPFAM" id="SSF46689">
    <property type="entry name" value="Homeodomain-like"/>
    <property type="match status" value="2"/>
</dbReference>
<reference evidence="5" key="1">
    <citation type="submission" date="2024-07" db="EMBL/GenBank/DDBJ databases">
        <authorList>
            <person name="Yu S.T."/>
        </authorList>
    </citation>
    <scope>NUCLEOTIDE SEQUENCE</scope>
    <source>
        <strain evidence="5">Y1</strain>
    </source>
</reference>
<dbReference type="GO" id="GO:0003700">
    <property type="term" value="F:DNA-binding transcription factor activity"/>
    <property type="evidence" value="ECO:0007669"/>
    <property type="project" value="InterPro"/>
</dbReference>
<gene>
    <name evidence="5" type="ORF">AB2U05_36780</name>
</gene>
<accession>A0AB39TWV7</accession>
<feature type="domain" description="HTH araC/xylS-type" evidence="4">
    <location>
        <begin position="204"/>
        <end position="302"/>
    </location>
</feature>
<keyword evidence="1" id="KW-0805">Transcription regulation</keyword>
<dbReference type="AlphaFoldDB" id="A0AB39TWV7"/>
<dbReference type="InterPro" id="IPR050204">
    <property type="entry name" value="AraC_XylS_family_regulators"/>
</dbReference>
<sequence>MDVVSDAIAAVRTGRPSSNRLRVGGRWAARLPRFAGAGFHVVLAGGCWLLPEGGEPVRLERGDVVLLPHGGGHALSDRELTHGQALRLPELDVPLAAGLALAEPGDGGEVVELLCGKYRLDHGLTHPLMRELPEVVRLSTLSGEHPELRAAVELLGAEVASVRPGGELAVPALVDLLLVYLVRAWTTRRGAVGWGAALADPVVAAVLAAVHEDPAHPWTVGSLAERAGVSRATLVRRFTARTGRPPMAYLTWWRMTRAATLLRRGADPLETVAREVGYGSPYALSHAFARQFGTTPGRYRAAATA</sequence>
<dbReference type="EMBL" id="CP163445">
    <property type="protein sequence ID" value="XDQ83671.1"/>
    <property type="molecule type" value="Genomic_DNA"/>
</dbReference>
<dbReference type="Pfam" id="PF12852">
    <property type="entry name" value="Cupin_6"/>
    <property type="match status" value="1"/>
</dbReference>
<dbReference type="InterPro" id="IPR018062">
    <property type="entry name" value="HTH_AraC-typ_CS"/>
</dbReference>
<evidence type="ECO:0000259" key="4">
    <source>
        <dbReference type="PROSITE" id="PS01124"/>
    </source>
</evidence>
<dbReference type="GO" id="GO:0043565">
    <property type="term" value="F:sequence-specific DNA binding"/>
    <property type="evidence" value="ECO:0007669"/>
    <property type="project" value="InterPro"/>
</dbReference>
<dbReference type="PROSITE" id="PS00041">
    <property type="entry name" value="HTH_ARAC_FAMILY_1"/>
    <property type="match status" value="1"/>
</dbReference>
<evidence type="ECO:0000256" key="2">
    <source>
        <dbReference type="ARBA" id="ARBA00023125"/>
    </source>
</evidence>
<keyword evidence="2" id="KW-0238">DNA-binding</keyword>
<dbReference type="Gene3D" id="1.10.10.60">
    <property type="entry name" value="Homeodomain-like"/>
    <property type="match status" value="2"/>
</dbReference>
<proteinExistence type="predicted"/>
<dbReference type="RefSeq" id="WP_369185747.1">
    <property type="nucleotide sequence ID" value="NZ_CP163445.1"/>
</dbReference>
<dbReference type="InterPro" id="IPR009057">
    <property type="entry name" value="Homeodomain-like_sf"/>
</dbReference>
<dbReference type="Pfam" id="PF12833">
    <property type="entry name" value="HTH_18"/>
    <property type="match status" value="1"/>
</dbReference>
<dbReference type="PANTHER" id="PTHR46796">
    <property type="entry name" value="HTH-TYPE TRANSCRIPTIONAL ACTIVATOR RHAS-RELATED"/>
    <property type="match status" value="1"/>
</dbReference>
<evidence type="ECO:0000256" key="3">
    <source>
        <dbReference type="ARBA" id="ARBA00023163"/>
    </source>
</evidence>
<protein>
    <submittedName>
        <fullName evidence="5">AraC family transcriptional regulator</fullName>
    </submittedName>
</protein>
<dbReference type="SMART" id="SM00342">
    <property type="entry name" value="HTH_ARAC"/>
    <property type="match status" value="1"/>
</dbReference>
<dbReference type="PANTHER" id="PTHR46796:SF13">
    <property type="entry name" value="HTH-TYPE TRANSCRIPTIONAL ACTIVATOR RHAS"/>
    <property type="match status" value="1"/>
</dbReference>
<evidence type="ECO:0000256" key="1">
    <source>
        <dbReference type="ARBA" id="ARBA00023015"/>
    </source>
</evidence>
<dbReference type="InterPro" id="IPR018060">
    <property type="entry name" value="HTH_AraC"/>
</dbReference>
<dbReference type="PROSITE" id="PS01124">
    <property type="entry name" value="HTH_ARAC_FAMILY_2"/>
    <property type="match status" value="1"/>
</dbReference>